<sequence length="49" mass="5655">MKLGKLPTPEKRIANTAENPAKGYITTIPRFLDLITLSRKNPEYLKKRQ</sequence>
<proteinExistence type="predicted"/>
<dbReference type="EMBL" id="CP009552">
    <property type="protein sequence ID" value="AIY91035.1"/>
    <property type="molecule type" value="Genomic_DNA"/>
</dbReference>
<reference evidence="1 2" key="1">
    <citation type="journal article" date="2015" name="Appl. Environ. Microbiol.">
        <title>The Geoglobus acetivorans genome: Fe(III) reduction, acetate utilization, autotrophic growth, and degradation of aromatic compounds in a hyperthermophilic archaeon.</title>
        <authorList>
            <person name="Mardanov A.V."/>
            <person name="Slododkina G.B."/>
            <person name="Slobodkin A.I."/>
            <person name="Beletsky A.V."/>
            <person name="Gavrilov S.N."/>
            <person name="Kublanov I.V."/>
            <person name="Bonch-Osmolovskaya E.A."/>
            <person name="Skryabin K.G."/>
            <person name="Ravin N.V."/>
        </authorList>
    </citation>
    <scope>NUCLEOTIDE SEQUENCE [LARGE SCALE GENOMIC DNA]</scope>
    <source>
        <strain evidence="1 2">SBH6</strain>
    </source>
</reference>
<dbReference type="AlphaFoldDB" id="A0A0A7GG23"/>
<dbReference type="KEGG" id="gac:GACE_2011"/>
<dbReference type="Proteomes" id="UP000030624">
    <property type="component" value="Chromosome"/>
</dbReference>
<gene>
    <name evidence="1" type="ORF">GACE_2011</name>
</gene>
<evidence type="ECO:0000313" key="2">
    <source>
        <dbReference type="Proteomes" id="UP000030624"/>
    </source>
</evidence>
<protein>
    <submittedName>
        <fullName evidence="1">Uncharacterized protein</fullName>
    </submittedName>
</protein>
<organism evidence="1 2">
    <name type="scientific">Geoglobus acetivorans</name>
    <dbReference type="NCBI Taxonomy" id="565033"/>
    <lineage>
        <taxon>Archaea</taxon>
        <taxon>Methanobacteriati</taxon>
        <taxon>Methanobacteriota</taxon>
        <taxon>Archaeoglobi</taxon>
        <taxon>Archaeoglobales</taxon>
        <taxon>Archaeoglobaceae</taxon>
        <taxon>Geoglobus</taxon>
    </lineage>
</organism>
<accession>A0A0A7GG23</accession>
<dbReference type="HOGENOM" id="CLU_3130694_0_0_2"/>
<name>A0A0A7GG23_GEOAI</name>
<evidence type="ECO:0000313" key="1">
    <source>
        <dbReference type="EMBL" id="AIY91035.1"/>
    </source>
</evidence>